<gene>
    <name evidence="2" type="ORF">LGH74_21755</name>
</gene>
<dbReference type="EMBL" id="JAJADR010000009">
    <property type="protein sequence ID" value="MCB2410628.1"/>
    <property type="molecule type" value="Genomic_DNA"/>
</dbReference>
<sequence>MSKLALHLYINGKSHISVEAIDNLNTICQEKVPGEYELEVIDIQLDPDRAEEAGILAIPTLIRTWPLPVTRMIGALTVKSRVMAGLGLSNL</sequence>
<dbReference type="InterPro" id="IPR039022">
    <property type="entry name" value="KaiB-like"/>
</dbReference>
<comment type="caution">
    <text evidence="2">The sequence shown here is derived from an EMBL/GenBank/DDBJ whole genome shotgun (WGS) entry which is preliminary data.</text>
</comment>
<dbReference type="Proteomes" id="UP001165296">
    <property type="component" value="Unassembled WGS sequence"/>
</dbReference>
<dbReference type="CDD" id="cd02978">
    <property type="entry name" value="KaiB_like"/>
    <property type="match status" value="1"/>
</dbReference>
<accession>A0ABS8AXX5</accession>
<organism evidence="2 3">
    <name type="scientific">Hymenobacter lucidus</name>
    <dbReference type="NCBI Taxonomy" id="2880930"/>
    <lineage>
        <taxon>Bacteria</taxon>
        <taxon>Pseudomonadati</taxon>
        <taxon>Bacteroidota</taxon>
        <taxon>Cytophagia</taxon>
        <taxon>Cytophagales</taxon>
        <taxon>Hymenobacteraceae</taxon>
        <taxon>Hymenobacter</taxon>
    </lineage>
</organism>
<proteinExistence type="predicted"/>
<dbReference type="SMART" id="SM01248">
    <property type="entry name" value="KaiB"/>
    <property type="match status" value="1"/>
</dbReference>
<protein>
    <submittedName>
        <fullName evidence="2">Circadian clock KaiB family protein</fullName>
    </submittedName>
</protein>
<name>A0ABS8AXX5_9BACT</name>
<dbReference type="Pfam" id="PF07689">
    <property type="entry name" value="KaiB"/>
    <property type="match status" value="1"/>
</dbReference>
<keyword evidence="3" id="KW-1185">Reference proteome</keyword>
<evidence type="ECO:0000259" key="1">
    <source>
        <dbReference type="SMART" id="SM01248"/>
    </source>
</evidence>
<dbReference type="InterPro" id="IPR036249">
    <property type="entry name" value="Thioredoxin-like_sf"/>
</dbReference>
<dbReference type="Gene3D" id="3.40.30.10">
    <property type="entry name" value="Glutaredoxin"/>
    <property type="match status" value="1"/>
</dbReference>
<reference evidence="2" key="1">
    <citation type="submission" date="2021-10" db="EMBL/GenBank/DDBJ databases">
        <authorList>
            <person name="Dean J.D."/>
            <person name="Kim M.K."/>
            <person name="Newey C.N."/>
            <person name="Stoker T.S."/>
            <person name="Thompson D.W."/>
            <person name="Grose J.H."/>
        </authorList>
    </citation>
    <scope>NUCLEOTIDE SEQUENCE</scope>
    <source>
        <strain evidence="2">BT178</strain>
    </source>
</reference>
<dbReference type="RefSeq" id="WP_226179709.1">
    <property type="nucleotide sequence ID" value="NZ_JAJADR010000009.1"/>
</dbReference>
<dbReference type="PANTHER" id="PTHR41709">
    <property type="entry name" value="KAIB-LIKE PROTEIN 1"/>
    <property type="match status" value="1"/>
</dbReference>
<evidence type="ECO:0000313" key="3">
    <source>
        <dbReference type="Proteomes" id="UP001165296"/>
    </source>
</evidence>
<evidence type="ECO:0000313" key="2">
    <source>
        <dbReference type="EMBL" id="MCB2410628.1"/>
    </source>
</evidence>
<dbReference type="PANTHER" id="PTHR41709:SF2">
    <property type="entry name" value="CIRCADIAN CLOCK PROTEIN KAIB2"/>
    <property type="match status" value="1"/>
</dbReference>
<feature type="domain" description="KaiB" evidence="1">
    <location>
        <begin position="7"/>
        <end position="88"/>
    </location>
</feature>
<dbReference type="SUPFAM" id="SSF52833">
    <property type="entry name" value="Thioredoxin-like"/>
    <property type="match status" value="1"/>
</dbReference>
<dbReference type="InterPro" id="IPR011649">
    <property type="entry name" value="KaiB_domain"/>
</dbReference>